<dbReference type="EMBL" id="UOEL01000144">
    <property type="protein sequence ID" value="VAW17676.1"/>
    <property type="molecule type" value="Genomic_DNA"/>
</dbReference>
<name>A0A3B0UDP2_9ZZZZ</name>
<reference evidence="1" key="1">
    <citation type="submission" date="2018-06" db="EMBL/GenBank/DDBJ databases">
        <authorList>
            <person name="Zhirakovskaya E."/>
        </authorList>
    </citation>
    <scope>NUCLEOTIDE SEQUENCE</scope>
</reference>
<organism evidence="1">
    <name type="scientific">hydrothermal vent metagenome</name>
    <dbReference type="NCBI Taxonomy" id="652676"/>
    <lineage>
        <taxon>unclassified sequences</taxon>
        <taxon>metagenomes</taxon>
        <taxon>ecological metagenomes</taxon>
    </lineage>
</organism>
<proteinExistence type="predicted"/>
<evidence type="ECO:0000313" key="1">
    <source>
        <dbReference type="EMBL" id="VAW17676.1"/>
    </source>
</evidence>
<sequence>MLSLAYDCFFMASRIEPNLFFNNYDDLLLEDWHTVPRGTF</sequence>
<protein>
    <submittedName>
        <fullName evidence="1">Uncharacterized protein</fullName>
    </submittedName>
</protein>
<accession>A0A3B0UDP2</accession>
<dbReference type="AlphaFoldDB" id="A0A3B0UDP2"/>
<gene>
    <name evidence="1" type="ORF">MNBD_BACTEROID03-1986</name>
</gene>